<keyword evidence="1" id="KW-0732">Signal</keyword>
<evidence type="ECO:0000313" key="5">
    <source>
        <dbReference type="Proteomes" id="UP000033121"/>
    </source>
</evidence>
<feature type="domain" description="Peptidase M16 C-terminal" evidence="3">
    <location>
        <begin position="200"/>
        <end position="373"/>
    </location>
</feature>
<dbReference type="Gene3D" id="3.30.830.10">
    <property type="entry name" value="Metalloenzyme, LuxS/M16 peptidase-like"/>
    <property type="match status" value="2"/>
</dbReference>
<dbReference type="InterPro" id="IPR011765">
    <property type="entry name" value="Pept_M16_N"/>
</dbReference>
<feature type="chain" id="PRO_5002429489" evidence="1">
    <location>
        <begin position="20"/>
        <end position="463"/>
    </location>
</feature>
<evidence type="ECO:0000256" key="1">
    <source>
        <dbReference type="SAM" id="SignalP"/>
    </source>
</evidence>
<dbReference type="PANTHER" id="PTHR11851">
    <property type="entry name" value="METALLOPROTEASE"/>
    <property type="match status" value="1"/>
</dbReference>
<dbReference type="SUPFAM" id="SSF63411">
    <property type="entry name" value="LuxS/MPP-like metallohydrolase"/>
    <property type="match status" value="2"/>
</dbReference>
<dbReference type="AlphaFoldDB" id="A0A0E9MV48"/>
<dbReference type="Proteomes" id="UP000033121">
    <property type="component" value="Unassembled WGS sequence"/>
</dbReference>
<sequence length="463" mass="50746">MKPLLIFSLATGLVFSAVAQTKLPAPGKPKDFNLPAVKKWQLDNGLKASVVPYGSIPKVYIEIVVKTGMVHEPQDARWLARFTGKLMEEGSTRYNLETISKKAAAMGGRVTIAVGMETITIGGSVLSEFAPDYIALIADLLQHPAFRDDATDRLKNDLKRELNLRKVQPSAQANEKFLSLVFGDHPYASQLPTEAMVDGFSAAKAKQFYASQFGAERTAIYVAGKFDDKAVEKAIGDNFKQWAKGPAVSYPAAVAKKTDSLAIVERPDAPQTVVMLGGPVIDPTHADYTKLEVTNSLLGGSFGSRITTNIREDKGYTYSPFSTILNRQKIGVWYEKADVTSENTAASLLEIKKEMDKVQAIPVPADELKGIQNYEAGSFVITNSSAEGIINQLQFMDQNGLKMTYLTNRIKDIYSVTPTDVQAMAKKYLNYPVMTLVMVGDRKQIDAQLPAIRESRNAAKKGF</sequence>
<accession>A0A0E9MV48</accession>
<feature type="domain" description="Peptidase M16 N-terminal" evidence="2">
    <location>
        <begin position="57"/>
        <end position="190"/>
    </location>
</feature>
<dbReference type="InterPro" id="IPR007863">
    <property type="entry name" value="Peptidase_M16_C"/>
</dbReference>
<dbReference type="RefSeq" id="WP_046367458.1">
    <property type="nucleotide sequence ID" value="NZ_BBWV01000001.1"/>
</dbReference>
<dbReference type="InterPro" id="IPR050361">
    <property type="entry name" value="MPP/UQCRC_Complex"/>
</dbReference>
<dbReference type="Pfam" id="PF00675">
    <property type="entry name" value="Peptidase_M16"/>
    <property type="match status" value="1"/>
</dbReference>
<dbReference type="PANTHER" id="PTHR11851:SF224">
    <property type="entry name" value="PROCESSING PROTEASE"/>
    <property type="match status" value="1"/>
</dbReference>
<feature type="signal peptide" evidence="1">
    <location>
        <begin position="1"/>
        <end position="19"/>
    </location>
</feature>
<evidence type="ECO:0000259" key="3">
    <source>
        <dbReference type="Pfam" id="PF05193"/>
    </source>
</evidence>
<keyword evidence="5" id="KW-1185">Reference proteome</keyword>
<name>A0A0E9MV48_9BACT</name>
<dbReference type="Pfam" id="PF05193">
    <property type="entry name" value="Peptidase_M16_C"/>
    <property type="match status" value="1"/>
</dbReference>
<reference evidence="4 5" key="1">
    <citation type="submission" date="2015-04" db="EMBL/GenBank/DDBJ databases">
        <title>Whole genome shotgun sequence of Flavihumibacter petaseus NBRC 106054.</title>
        <authorList>
            <person name="Miyazawa S."/>
            <person name="Hosoyama A."/>
            <person name="Hashimoto M."/>
            <person name="Noguchi M."/>
            <person name="Tsuchikane K."/>
            <person name="Ohji S."/>
            <person name="Yamazoe A."/>
            <person name="Ichikawa N."/>
            <person name="Kimura A."/>
            <person name="Fujita N."/>
        </authorList>
    </citation>
    <scope>NUCLEOTIDE SEQUENCE [LARGE SCALE GENOMIC DNA]</scope>
    <source>
        <strain evidence="4 5">NBRC 106054</strain>
    </source>
</reference>
<dbReference type="OrthoDB" id="9811314at2"/>
<comment type="caution">
    <text evidence="4">The sequence shown here is derived from an EMBL/GenBank/DDBJ whole genome shotgun (WGS) entry which is preliminary data.</text>
</comment>
<dbReference type="EMBL" id="BBWV01000001">
    <property type="protein sequence ID" value="GAO41627.1"/>
    <property type="molecule type" value="Genomic_DNA"/>
</dbReference>
<dbReference type="STRING" id="1220578.FPE01S_01_06410"/>
<proteinExistence type="predicted"/>
<gene>
    <name evidence="4" type="ORF">FPE01S_01_06410</name>
</gene>
<protein>
    <submittedName>
        <fullName evidence="4">Peptidase M16 family protein</fullName>
    </submittedName>
</protein>
<dbReference type="InterPro" id="IPR011249">
    <property type="entry name" value="Metalloenz_LuxS/M16"/>
</dbReference>
<evidence type="ECO:0000313" key="4">
    <source>
        <dbReference type="EMBL" id="GAO41627.1"/>
    </source>
</evidence>
<dbReference type="GO" id="GO:0046872">
    <property type="term" value="F:metal ion binding"/>
    <property type="evidence" value="ECO:0007669"/>
    <property type="project" value="InterPro"/>
</dbReference>
<organism evidence="4 5">
    <name type="scientific">Flavihumibacter petaseus NBRC 106054</name>
    <dbReference type="NCBI Taxonomy" id="1220578"/>
    <lineage>
        <taxon>Bacteria</taxon>
        <taxon>Pseudomonadati</taxon>
        <taxon>Bacteroidota</taxon>
        <taxon>Chitinophagia</taxon>
        <taxon>Chitinophagales</taxon>
        <taxon>Chitinophagaceae</taxon>
        <taxon>Flavihumibacter</taxon>
    </lineage>
</organism>
<evidence type="ECO:0000259" key="2">
    <source>
        <dbReference type="Pfam" id="PF00675"/>
    </source>
</evidence>